<sequence length="74" mass="7625">MAAPRRRTANADGRSTRLRVQPGRGGAGGAGGWYGGGTGWFQDMWPPGGRVCGGTNVARRPVPGEAKSLLVTDS</sequence>
<evidence type="ECO:0000256" key="1">
    <source>
        <dbReference type="SAM" id="MobiDB-lite"/>
    </source>
</evidence>
<comment type="caution">
    <text evidence="2">The sequence shown here is derived from an EMBL/GenBank/DDBJ whole genome shotgun (WGS) entry which is preliminary data.</text>
</comment>
<organism evidence="2 3">
    <name type="scientific">Streptomyces sanyensis</name>
    <dbReference type="NCBI Taxonomy" id="568869"/>
    <lineage>
        <taxon>Bacteria</taxon>
        <taxon>Bacillati</taxon>
        <taxon>Actinomycetota</taxon>
        <taxon>Actinomycetes</taxon>
        <taxon>Kitasatosporales</taxon>
        <taxon>Streptomycetaceae</taxon>
        <taxon>Streptomyces</taxon>
    </lineage>
</organism>
<protein>
    <submittedName>
        <fullName evidence="2">Uncharacterized protein</fullName>
    </submittedName>
</protein>
<dbReference type="EMBL" id="BAABJV010000012">
    <property type="protein sequence ID" value="GAA4786497.1"/>
    <property type="molecule type" value="Genomic_DNA"/>
</dbReference>
<evidence type="ECO:0000313" key="3">
    <source>
        <dbReference type="Proteomes" id="UP001501147"/>
    </source>
</evidence>
<name>A0ABP9AUY8_9ACTN</name>
<proteinExistence type="predicted"/>
<keyword evidence="3" id="KW-1185">Reference proteome</keyword>
<accession>A0ABP9AUY8</accession>
<dbReference type="Proteomes" id="UP001501147">
    <property type="component" value="Unassembled WGS sequence"/>
</dbReference>
<evidence type="ECO:0000313" key="2">
    <source>
        <dbReference type="EMBL" id="GAA4786497.1"/>
    </source>
</evidence>
<gene>
    <name evidence="2" type="ORF">GCM10023329_41660</name>
</gene>
<reference evidence="3" key="1">
    <citation type="journal article" date="2019" name="Int. J. Syst. Evol. Microbiol.">
        <title>The Global Catalogue of Microorganisms (GCM) 10K type strain sequencing project: providing services to taxonomists for standard genome sequencing and annotation.</title>
        <authorList>
            <consortium name="The Broad Institute Genomics Platform"/>
            <consortium name="The Broad Institute Genome Sequencing Center for Infectious Disease"/>
            <person name="Wu L."/>
            <person name="Ma J."/>
        </authorList>
    </citation>
    <scope>NUCLEOTIDE SEQUENCE [LARGE SCALE GENOMIC DNA]</scope>
    <source>
        <strain evidence="3">JCM 18324</strain>
    </source>
</reference>
<feature type="region of interest" description="Disordered" evidence="1">
    <location>
        <begin position="1"/>
        <end position="31"/>
    </location>
</feature>